<keyword evidence="8" id="KW-1185">Reference proteome</keyword>
<evidence type="ECO:0000256" key="2">
    <source>
        <dbReference type="ARBA" id="ARBA00022692"/>
    </source>
</evidence>
<dbReference type="GO" id="GO:0004930">
    <property type="term" value="F:G protein-coupled receptor activity"/>
    <property type="evidence" value="ECO:0007669"/>
    <property type="project" value="InterPro"/>
</dbReference>
<dbReference type="PROSITE" id="PS50262">
    <property type="entry name" value="G_PROTEIN_RECEP_F1_2"/>
    <property type="match status" value="1"/>
</dbReference>
<keyword evidence="4 5" id="KW-0472">Membrane</keyword>
<feature type="transmembrane region" description="Helical" evidence="5">
    <location>
        <begin position="126"/>
        <end position="148"/>
    </location>
</feature>
<evidence type="ECO:0000256" key="3">
    <source>
        <dbReference type="ARBA" id="ARBA00022989"/>
    </source>
</evidence>
<keyword evidence="3 5" id="KW-1133">Transmembrane helix</keyword>
<evidence type="ECO:0000313" key="8">
    <source>
        <dbReference type="Proteomes" id="UP001175271"/>
    </source>
</evidence>
<sequence length="299" mass="33901">MVPFTIEDYFLANKFVSVLIFLGGAVGVVGNLILFISIVRSQQLRSICAILVAIQALAEVVYPASLFLFVYVAYTEALWTRRMCLWVQFVPLTAANISIMMMPVVALDRFISLKAPIWYKRVNKRLFILCSLSVPVGYHILCTYLGLLYTTEDLVVCRLPDGYTQMAVFFWVGSQVCISLVVLVLYFFVRHELKKLKIQSKDVSTATNKSLQVIFIVYVCGYALFGFINGASMFIQDFYLFAILGSISGASALLNIMSPVFVFYRNSKLYRREIKSTLRFLLGRNEVKTITVRTTSSIY</sequence>
<evidence type="ECO:0000259" key="6">
    <source>
        <dbReference type="PROSITE" id="PS50262"/>
    </source>
</evidence>
<dbReference type="SUPFAM" id="SSF81321">
    <property type="entry name" value="Family A G protein-coupled receptor-like"/>
    <property type="match status" value="1"/>
</dbReference>
<comment type="caution">
    <text evidence="7">The sequence shown here is derived from an EMBL/GenBank/DDBJ whole genome shotgun (WGS) entry which is preliminary data.</text>
</comment>
<dbReference type="InterPro" id="IPR017452">
    <property type="entry name" value="GPCR_Rhodpsn_7TM"/>
</dbReference>
<feature type="transmembrane region" description="Helical" evidence="5">
    <location>
        <begin position="168"/>
        <end position="189"/>
    </location>
</feature>
<reference evidence="7" key="1">
    <citation type="submission" date="2023-06" db="EMBL/GenBank/DDBJ databases">
        <title>Genomic analysis of the entomopathogenic nematode Steinernema hermaphroditum.</title>
        <authorList>
            <person name="Schwarz E.M."/>
            <person name="Heppert J.K."/>
            <person name="Baniya A."/>
            <person name="Schwartz H.T."/>
            <person name="Tan C.-H."/>
            <person name="Antoshechkin I."/>
            <person name="Sternberg P.W."/>
            <person name="Goodrich-Blair H."/>
            <person name="Dillman A.R."/>
        </authorList>
    </citation>
    <scope>NUCLEOTIDE SEQUENCE</scope>
    <source>
        <strain evidence="7">PS9179</strain>
        <tissue evidence="7">Whole animal</tissue>
    </source>
</reference>
<evidence type="ECO:0000256" key="1">
    <source>
        <dbReference type="ARBA" id="ARBA00004370"/>
    </source>
</evidence>
<feature type="transmembrane region" description="Helical" evidence="5">
    <location>
        <begin position="86"/>
        <end position="106"/>
    </location>
</feature>
<name>A0AA39HCK0_9BILA</name>
<feature type="transmembrane region" description="Helical" evidence="5">
    <location>
        <begin position="238"/>
        <end position="264"/>
    </location>
</feature>
<dbReference type="InterPro" id="IPR000276">
    <property type="entry name" value="GPCR_Rhodpsn"/>
</dbReference>
<keyword evidence="2 5" id="KW-0812">Transmembrane</keyword>
<dbReference type="Proteomes" id="UP001175271">
    <property type="component" value="Unassembled WGS sequence"/>
</dbReference>
<dbReference type="SMART" id="SM01381">
    <property type="entry name" value="7TM_GPCR_Srsx"/>
    <property type="match status" value="1"/>
</dbReference>
<evidence type="ECO:0000256" key="5">
    <source>
        <dbReference type="SAM" id="Phobius"/>
    </source>
</evidence>
<dbReference type="InterPro" id="IPR047130">
    <property type="entry name" value="7TM_GPCR_Srsx_nematod"/>
</dbReference>
<organism evidence="7 8">
    <name type="scientific">Steinernema hermaphroditum</name>
    <dbReference type="NCBI Taxonomy" id="289476"/>
    <lineage>
        <taxon>Eukaryota</taxon>
        <taxon>Metazoa</taxon>
        <taxon>Ecdysozoa</taxon>
        <taxon>Nematoda</taxon>
        <taxon>Chromadorea</taxon>
        <taxon>Rhabditida</taxon>
        <taxon>Tylenchina</taxon>
        <taxon>Panagrolaimomorpha</taxon>
        <taxon>Strongyloidoidea</taxon>
        <taxon>Steinernematidae</taxon>
        <taxon>Steinernema</taxon>
    </lineage>
</organism>
<feature type="domain" description="G-protein coupled receptors family 1 profile" evidence="6">
    <location>
        <begin position="30"/>
        <end position="263"/>
    </location>
</feature>
<dbReference type="AlphaFoldDB" id="A0AA39HCK0"/>
<dbReference type="InterPro" id="IPR019424">
    <property type="entry name" value="7TM_GPCR_Srsx"/>
</dbReference>
<dbReference type="PROSITE" id="PS00237">
    <property type="entry name" value="G_PROTEIN_RECEP_F1_1"/>
    <property type="match status" value="1"/>
</dbReference>
<dbReference type="EMBL" id="JAUCMV010000004">
    <property type="protein sequence ID" value="KAK0403358.1"/>
    <property type="molecule type" value="Genomic_DNA"/>
</dbReference>
<feature type="transmembrane region" description="Helical" evidence="5">
    <location>
        <begin position="48"/>
        <end position="74"/>
    </location>
</feature>
<accession>A0AA39HCK0</accession>
<feature type="transmembrane region" description="Helical" evidence="5">
    <location>
        <begin position="15"/>
        <end position="36"/>
    </location>
</feature>
<proteinExistence type="predicted"/>
<protein>
    <recommendedName>
        <fullName evidence="6">G-protein coupled receptors family 1 profile domain-containing protein</fullName>
    </recommendedName>
</protein>
<dbReference type="Gene3D" id="1.20.1070.10">
    <property type="entry name" value="Rhodopsin 7-helix transmembrane proteins"/>
    <property type="match status" value="1"/>
</dbReference>
<dbReference type="PANTHER" id="PTHR23360:SF16">
    <property type="entry name" value="G-PROTEIN COUPLED RECEPTORS FAMILY 1 PROFILE DOMAIN-CONTAINING PROTEIN"/>
    <property type="match status" value="1"/>
</dbReference>
<gene>
    <name evidence="7" type="ORF">QR680_016876</name>
</gene>
<dbReference type="GO" id="GO:0016020">
    <property type="term" value="C:membrane"/>
    <property type="evidence" value="ECO:0007669"/>
    <property type="project" value="UniProtKB-SubCell"/>
</dbReference>
<comment type="subcellular location">
    <subcellularLocation>
        <location evidence="1">Membrane</location>
    </subcellularLocation>
</comment>
<dbReference type="PANTHER" id="PTHR23360">
    <property type="entry name" value="G-PROTEIN COUPLED RECEPTORS FAMILY 1 PROFILE DOMAIN-CONTAINING PROTEIN-RELATED"/>
    <property type="match status" value="1"/>
</dbReference>
<dbReference type="Pfam" id="PF10320">
    <property type="entry name" value="7TM_GPCR_Srsx"/>
    <property type="match status" value="1"/>
</dbReference>
<evidence type="ECO:0000313" key="7">
    <source>
        <dbReference type="EMBL" id="KAK0403358.1"/>
    </source>
</evidence>
<evidence type="ECO:0000256" key="4">
    <source>
        <dbReference type="ARBA" id="ARBA00023136"/>
    </source>
</evidence>
<feature type="transmembrane region" description="Helical" evidence="5">
    <location>
        <begin position="210"/>
        <end position="232"/>
    </location>
</feature>